<sequence>MEGGGQQVDKSTVGHDNPGNLGQLHFLLLANQRQRGGTAIICFTIASWSRLKLGIELKITREKKKRAIGGGVGLTCICKLPWLLMCSRGASESSLRQTHLISSHLWSKRQTHQSLRNGLCLSCAYGELDQKDFLPSSVFPNFRSSLQIKMVIHFGLLCSVLPCWAELVMKEG</sequence>
<protein>
    <submittedName>
        <fullName evidence="1">Uncharacterized protein</fullName>
    </submittedName>
</protein>
<evidence type="ECO:0000313" key="2">
    <source>
        <dbReference type="Proteomes" id="UP001610335"/>
    </source>
</evidence>
<dbReference type="EMBL" id="JBFXLS010000077">
    <property type="protein sequence ID" value="KAL2819365.1"/>
    <property type="molecule type" value="Genomic_DNA"/>
</dbReference>
<dbReference type="Proteomes" id="UP001610335">
    <property type="component" value="Unassembled WGS sequence"/>
</dbReference>
<accession>A0ABR4HV46</accession>
<reference evidence="1 2" key="1">
    <citation type="submission" date="2024-07" db="EMBL/GenBank/DDBJ databases">
        <title>Section-level genome sequencing and comparative genomics of Aspergillus sections Usti and Cavernicolus.</title>
        <authorList>
            <consortium name="Lawrence Berkeley National Laboratory"/>
            <person name="Nybo J.L."/>
            <person name="Vesth T.C."/>
            <person name="Theobald S."/>
            <person name="Frisvad J.C."/>
            <person name="Larsen T.O."/>
            <person name="Kjaerboelling I."/>
            <person name="Rothschild-Mancinelli K."/>
            <person name="Lyhne E.K."/>
            <person name="Kogle M.E."/>
            <person name="Barry K."/>
            <person name="Clum A."/>
            <person name="Na H."/>
            <person name="Ledsgaard L."/>
            <person name="Lin J."/>
            <person name="Lipzen A."/>
            <person name="Kuo A."/>
            <person name="Riley R."/>
            <person name="Mondo S."/>
            <person name="LaButti K."/>
            <person name="Haridas S."/>
            <person name="Pangalinan J."/>
            <person name="Salamov A.A."/>
            <person name="Simmons B.A."/>
            <person name="Magnuson J.K."/>
            <person name="Chen J."/>
            <person name="Drula E."/>
            <person name="Henrissat B."/>
            <person name="Wiebenga A."/>
            <person name="Lubbers R.J."/>
            <person name="Gomes A.C."/>
            <person name="Makela M.R."/>
            <person name="Stajich J."/>
            <person name="Grigoriev I.V."/>
            <person name="Mortensen U.H."/>
            <person name="De vries R.P."/>
            <person name="Baker S.E."/>
            <person name="Andersen M.R."/>
        </authorList>
    </citation>
    <scope>NUCLEOTIDE SEQUENCE [LARGE SCALE GENOMIC DNA]</scope>
    <source>
        <strain evidence="1 2">CBS 600.67</strain>
    </source>
</reference>
<organism evidence="1 2">
    <name type="scientific">Aspergillus cavernicola</name>
    <dbReference type="NCBI Taxonomy" id="176166"/>
    <lineage>
        <taxon>Eukaryota</taxon>
        <taxon>Fungi</taxon>
        <taxon>Dikarya</taxon>
        <taxon>Ascomycota</taxon>
        <taxon>Pezizomycotina</taxon>
        <taxon>Eurotiomycetes</taxon>
        <taxon>Eurotiomycetidae</taxon>
        <taxon>Eurotiales</taxon>
        <taxon>Aspergillaceae</taxon>
        <taxon>Aspergillus</taxon>
        <taxon>Aspergillus subgen. Nidulantes</taxon>
    </lineage>
</organism>
<evidence type="ECO:0000313" key="1">
    <source>
        <dbReference type="EMBL" id="KAL2819365.1"/>
    </source>
</evidence>
<gene>
    <name evidence="1" type="ORF">BDW59DRAFT_122110</name>
</gene>
<proteinExistence type="predicted"/>
<name>A0ABR4HV46_9EURO</name>
<comment type="caution">
    <text evidence="1">The sequence shown here is derived from an EMBL/GenBank/DDBJ whole genome shotgun (WGS) entry which is preliminary data.</text>
</comment>
<keyword evidence="2" id="KW-1185">Reference proteome</keyword>